<dbReference type="EMBL" id="AOHZ01000015">
    <property type="protein sequence ID" value="ELY61095.1"/>
    <property type="molecule type" value="Genomic_DNA"/>
</dbReference>
<feature type="compositionally biased region" description="Basic residues" evidence="1">
    <location>
        <begin position="1"/>
        <end position="11"/>
    </location>
</feature>
<evidence type="ECO:0000313" key="2">
    <source>
        <dbReference type="EMBL" id="ELY61095.1"/>
    </source>
</evidence>
<gene>
    <name evidence="2" type="ORF">C493_03215</name>
</gene>
<name>L9XHA8_9EURY</name>
<evidence type="ECO:0000256" key="1">
    <source>
        <dbReference type="SAM" id="MobiDB-lite"/>
    </source>
</evidence>
<organism evidence="2 3">
    <name type="scientific">Natronolimnohabitans innermongolicus JCM 12255</name>
    <dbReference type="NCBI Taxonomy" id="1227499"/>
    <lineage>
        <taxon>Archaea</taxon>
        <taxon>Methanobacteriati</taxon>
        <taxon>Methanobacteriota</taxon>
        <taxon>Stenosarchaea group</taxon>
        <taxon>Halobacteria</taxon>
        <taxon>Halobacteriales</taxon>
        <taxon>Natrialbaceae</taxon>
        <taxon>Natronolimnohabitans</taxon>
    </lineage>
</organism>
<dbReference type="AlphaFoldDB" id="L9XHA8"/>
<feature type="compositionally biased region" description="Basic and acidic residues" evidence="1">
    <location>
        <begin position="23"/>
        <end position="43"/>
    </location>
</feature>
<comment type="caution">
    <text evidence="2">The sequence shown here is derived from an EMBL/GenBank/DDBJ whole genome shotgun (WGS) entry which is preliminary data.</text>
</comment>
<sequence>MFSAANRHRHHQLADWARGDGNTTRERKIREEITRSANFERRLSTQLSTRNPRSEAESST</sequence>
<reference evidence="2 3" key="1">
    <citation type="journal article" date="2014" name="PLoS Genet.">
        <title>Phylogenetically driven sequencing of extremely halophilic archaea reveals strategies for static and dynamic osmo-response.</title>
        <authorList>
            <person name="Becker E.A."/>
            <person name="Seitzer P.M."/>
            <person name="Tritt A."/>
            <person name="Larsen D."/>
            <person name="Krusor M."/>
            <person name="Yao A.I."/>
            <person name="Wu D."/>
            <person name="Madern D."/>
            <person name="Eisen J.A."/>
            <person name="Darling A.E."/>
            <person name="Facciotti M.T."/>
        </authorList>
    </citation>
    <scope>NUCLEOTIDE SEQUENCE [LARGE SCALE GENOMIC DNA]</scope>
    <source>
        <strain evidence="2 3">JCM 12255</strain>
    </source>
</reference>
<evidence type="ECO:0000313" key="3">
    <source>
        <dbReference type="Proteomes" id="UP000011602"/>
    </source>
</evidence>
<proteinExistence type="predicted"/>
<accession>L9XHA8</accession>
<dbReference type="Proteomes" id="UP000011602">
    <property type="component" value="Unassembled WGS sequence"/>
</dbReference>
<protein>
    <submittedName>
        <fullName evidence="2">Uncharacterized protein</fullName>
    </submittedName>
</protein>
<keyword evidence="3" id="KW-1185">Reference proteome</keyword>
<feature type="region of interest" description="Disordered" evidence="1">
    <location>
        <begin position="1"/>
        <end position="60"/>
    </location>
</feature>